<reference evidence="1 2" key="1">
    <citation type="submission" date="2015-09" db="EMBL/GenBank/DDBJ databases">
        <title>Trachymyrmex cornetzi WGS genome.</title>
        <authorList>
            <person name="Nygaard S."/>
            <person name="Hu H."/>
            <person name="Boomsma J."/>
            <person name="Zhang G."/>
        </authorList>
    </citation>
    <scope>NUCLEOTIDE SEQUENCE [LARGE SCALE GENOMIC DNA]</scope>
    <source>
        <strain evidence="1">Tcor2-1</strain>
        <tissue evidence="1">Whole body</tissue>
    </source>
</reference>
<feature type="non-terminal residue" evidence="1">
    <location>
        <position position="1"/>
    </location>
</feature>
<dbReference type="EMBL" id="KQ980989">
    <property type="protein sequence ID" value="KYN10734.1"/>
    <property type="molecule type" value="Genomic_DNA"/>
</dbReference>
<sequence length="148" mass="16244">VTSSGATTQKITAKLIKAPGRVVGVGIRILRRRTEVPLTTGASLRIVRQILKARPILLAGLARTLEPIPSRQCPLTLGESPLREYRSVVFGNNVAGPQTAYCPYYDMSPNEVSAIRQKENFNPTPLINAINTCTIVSKYKSLYNNYAN</sequence>
<evidence type="ECO:0000313" key="2">
    <source>
        <dbReference type="Proteomes" id="UP000078492"/>
    </source>
</evidence>
<name>A0A195DE81_9HYME</name>
<organism evidence="1 2">
    <name type="scientific">Trachymyrmex cornetzi</name>
    <dbReference type="NCBI Taxonomy" id="471704"/>
    <lineage>
        <taxon>Eukaryota</taxon>
        <taxon>Metazoa</taxon>
        <taxon>Ecdysozoa</taxon>
        <taxon>Arthropoda</taxon>
        <taxon>Hexapoda</taxon>
        <taxon>Insecta</taxon>
        <taxon>Pterygota</taxon>
        <taxon>Neoptera</taxon>
        <taxon>Endopterygota</taxon>
        <taxon>Hymenoptera</taxon>
        <taxon>Apocrita</taxon>
        <taxon>Aculeata</taxon>
        <taxon>Formicoidea</taxon>
        <taxon>Formicidae</taxon>
        <taxon>Myrmicinae</taxon>
        <taxon>Trachymyrmex</taxon>
    </lineage>
</organism>
<keyword evidence="2" id="KW-1185">Reference proteome</keyword>
<protein>
    <submittedName>
        <fullName evidence="1">Uncharacterized protein</fullName>
    </submittedName>
</protein>
<gene>
    <name evidence="1" type="ORF">ALC57_17341</name>
</gene>
<dbReference type="Proteomes" id="UP000078492">
    <property type="component" value="Unassembled WGS sequence"/>
</dbReference>
<dbReference type="AlphaFoldDB" id="A0A195DE81"/>
<accession>A0A195DE81</accession>
<proteinExistence type="predicted"/>
<evidence type="ECO:0000313" key="1">
    <source>
        <dbReference type="EMBL" id="KYN10734.1"/>
    </source>
</evidence>